<evidence type="ECO:0000313" key="2">
    <source>
        <dbReference type="EMBL" id="MEI5998703.1"/>
    </source>
</evidence>
<sequence length="85" mass="9221">MNNNREASARLFATLSSRGERGASIVDGEGFAAALYNEPFAPGEFLLGNRDWIVDTLQDDFGVEYPPEAIPDRSVGRGDDGHIHA</sequence>
<dbReference type="RefSeq" id="WP_336598836.1">
    <property type="nucleotide sequence ID" value="NZ_JACFYJ010000024.1"/>
</dbReference>
<reference evidence="2 3" key="1">
    <citation type="journal article" date="2022" name="Arch. Microbiol.">
        <title>Paraburkholderia bengalensis sp. nov. isolated from roots of Oryza sativa, IR64.</title>
        <authorList>
            <person name="Nag P."/>
            <person name="Mondal N."/>
            <person name="Sarkar J."/>
            <person name="Das S."/>
        </authorList>
    </citation>
    <scope>NUCLEOTIDE SEQUENCE [LARGE SCALE GENOMIC DNA]</scope>
    <source>
        <strain evidence="2 3">IR64_4_BI</strain>
    </source>
</reference>
<feature type="region of interest" description="Disordered" evidence="1">
    <location>
        <begin position="65"/>
        <end position="85"/>
    </location>
</feature>
<evidence type="ECO:0000256" key="1">
    <source>
        <dbReference type="SAM" id="MobiDB-lite"/>
    </source>
</evidence>
<protein>
    <submittedName>
        <fullName evidence="2">Uncharacterized protein</fullName>
    </submittedName>
</protein>
<name>A0ABU8ITR8_9BURK</name>
<proteinExistence type="predicted"/>
<accession>A0ABU8ITR8</accession>
<keyword evidence="3" id="KW-1185">Reference proteome</keyword>
<dbReference type="Proteomes" id="UP001386437">
    <property type="component" value="Unassembled WGS sequence"/>
</dbReference>
<evidence type="ECO:0000313" key="3">
    <source>
        <dbReference type="Proteomes" id="UP001386437"/>
    </source>
</evidence>
<organism evidence="2 3">
    <name type="scientific">Paraburkholderia bengalensis</name>
    <dbReference type="NCBI Taxonomy" id="2747562"/>
    <lineage>
        <taxon>Bacteria</taxon>
        <taxon>Pseudomonadati</taxon>
        <taxon>Pseudomonadota</taxon>
        <taxon>Betaproteobacteria</taxon>
        <taxon>Burkholderiales</taxon>
        <taxon>Burkholderiaceae</taxon>
        <taxon>Paraburkholderia</taxon>
    </lineage>
</organism>
<gene>
    <name evidence="2" type="ORF">H3V53_16240</name>
</gene>
<comment type="caution">
    <text evidence="2">The sequence shown here is derived from an EMBL/GenBank/DDBJ whole genome shotgun (WGS) entry which is preliminary data.</text>
</comment>
<feature type="compositionally biased region" description="Basic and acidic residues" evidence="1">
    <location>
        <begin position="70"/>
        <end position="85"/>
    </location>
</feature>
<dbReference type="EMBL" id="JACFYJ010000024">
    <property type="protein sequence ID" value="MEI5998703.1"/>
    <property type="molecule type" value="Genomic_DNA"/>
</dbReference>